<feature type="compositionally biased region" description="Basic and acidic residues" evidence="6">
    <location>
        <begin position="374"/>
        <end position="384"/>
    </location>
</feature>
<evidence type="ECO:0000256" key="5">
    <source>
        <dbReference type="ARBA" id="ARBA00023242"/>
    </source>
</evidence>
<keyword evidence="5" id="KW-0539">Nucleus</keyword>
<evidence type="ECO:0000313" key="7">
    <source>
        <dbReference type="EMBL" id="CCG81826.1"/>
    </source>
</evidence>
<dbReference type="VEuPathDB" id="FungiDB:TAPDE_001691"/>
<feature type="compositionally biased region" description="Gly residues" evidence="6">
    <location>
        <begin position="461"/>
        <end position="490"/>
    </location>
</feature>
<dbReference type="GO" id="GO:0042273">
    <property type="term" value="P:ribosomal large subunit biogenesis"/>
    <property type="evidence" value="ECO:0007669"/>
    <property type="project" value="TreeGrafter"/>
</dbReference>
<comment type="similarity">
    <text evidence="2">Belongs to the EBP2 family.</text>
</comment>
<protein>
    <submittedName>
        <fullName evidence="7">rRNA processing protein Ebp2</fullName>
    </submittedName>
</protein>
<feature type="compositionally biased region" description="Polar residues" evidence="6">
    <location>
        <begin position="49"/>
        <end position="66"/>
    </location>
</feature>
<evidence type="ECO:0000256" key="6">
    <source>
        <dbReference type="SAM" id="MobiDB-lite"/>
    </source>
</evidence>
<evidence type="ECO:0000256" key="2">
    <source>
        <dbReference type="ARBA" id="ARBA00007336"/>
    </source>
</evidence>
<dbReference type="Pfam" id="PF05890">
    <property type="entry name" value="Ebp2"/>
    <property type="match status" value="1"/>
</dbReference>
<dbReference type="OrthoDB" id="443772at2759"/>
<dbReference type="GO" id="GO:0006364">
    <property type="term" value="P:rRNA processing"/>
    <property type="evidence" value="ECO:0007669"/>
    <property type="project" value="TreeGrafter"/>
</dbReference>
<feature type="compositionally biased region" description="Acidic residues" evidence="6">
    <location>
        <begin position="71"/>
        <end position="120"/>
    </location>
</feature>
<dbReference type="Proteomes" id="UP000013776">
    <property type="component" value="Unassembled WGS sequence"/>
</dbReference>
<proteinExistence type="inferred from homology"/>
<dbReference type="AlphaFoldDB" id="R4XBS3"/>
<evidence type="ECO:0000313" key="8">
    <source>
        <dbReference type="Proteomes" id="UP000013776"/>
    </source>
</evidence>
<feature type="compositionally biased region" description="Acidic residues" evidence="6">
    <location>
        <begin position="170"/>
        <end position="185"/>
    </location>
</feature>
<keyword evidence="4" id="KW-0175">Coiled coil</keyword>
<evidence type="ECO:0000256" key="1">
    <source>
        <dbReference type="ARBA" id="ARBA00004604"/>
    </source>
</evidence>
<feature type="compositionally biased region" description="Basic and acidic residues" evidence="6">
    <location>
        <begin position="29"/>
        <end position="48"/>
    </location>
</feature>
<feature type="region of interest" description="Disordered" evidence="6">
    <location>
        <begin position="1"/>
        <end position="214"/>
    </location>
</feature>
<feature type="region of interest" description="Disordered" evidence="6">
    <location>
        <begin position="372"/>
        <end position="501"/>
    </location>
</feature>
<accession>R4XBS3</accession>
<organism evidence="7 8">
    <name type="scientific">Taphrina deformans (strain PYCC 5710 / ATCC 11124 / CBS 356.35 / IMI 108563 / JCM 9778 / NBRC 8474)</name>
    <name type="common">Peach leaf curl fungus</name>
    <name type="synonym">Lalaria deformans</name>
    <dbReference type="NCBI Taxonomy" id="1097556"/>
    <lineage>
        <taxon>Eukaryota</taxon>
        <taxon>Fungi</taxon>
        <taxon>Dikarya</taxon>
        <taxon>Ascomycota</taxon>
        <taxon>Taphrinomycotina</taxon>
        <taxon>Taphrinomycetes</taxon>
        <taxon>Taphrinales</taxon>
        <taxon>Taphrinaceae</taxon>
        <taxon>Taphrina</taxon>
    </lineage>
</organism>
<name>R4XBS3_TAPDE</name>
<dbReference type="PANTHER" id="PTHR13028">
    <property type="entry name" value="RRNA PROCESSING PROTEIN EBNA1-BINDING PROTEIN-RELATED"/>
    <property type="match status" value="1"/>
</dbReference>
<comment type="caution">
    <text evidence="7">The sequence shown here is derived from an EMBL/GenBank/DDBJ whole genome shotgun (WGS) entry which is preliminary data.</text>
</comment>
<reference evidence="7 8" key="1">
    <citation type="journal article" date="2013" name="MBio">
        <title>Genome sequencing of the plant pathogen Taphrina deformans, the causal agent of peach leaf curl.</title>
        <authorList>
            <person name="Cisse O.H."/>
            <person name="Almeida J.M.G.C.F."/>
            <person name="Fonseca A."/>
            <person name="Kumar A.A."/>
            <person name="Salojaervi J."/>
            <person name="Overmyer K."/>
            <person name="Hauser P.M."/>
            <person name="Pagni M."/>
        </authorList>
    </citation>
    <scope>NUCLEOTIDE SEQUENCE [LARGE SCALE GENOMIC DNA]</scope>
    <source>
        <strain evidence="8">PYCC 5710 / ATCC 11124 / CBS 356.35 / IMI 108563 / JCM 9778 / NBRC 8474</strain>
    </source>
</reference>
<dbReference type="GO" id="GO:0005730">
    <property type="term" value="C:nucleolus"/>
    <property type="evidence" value="ECO:0007669"/>
    <property type="project" value="UniProtKB-SubCell"/>
</dbReference>
<evidence type="ECO:0000256" key="4">
    <source>
        <dbReference type="ARBA" id="ARBA00023054"/>
    </source>
</evidence>
<dbReference type="GO" id="GO:0030687">
    <property type="term" value="C:preribosome, large subunit precursor"/>
    <property type="evidence" value="ECO:0007669"/>
    <property type="project" value="TreeGrafter"/>
</dbReference>
<keyword evidence="3" id="KW-0690">Ribosome biogenesis</keyword>
<dbReference type="EMBL" id="CAHR02000060">
    <property type="protein sequence ID" value="CCG81826.1"/>
    <property type="molecule type" value="Genomic_DNA"/>
</dbReference>
<dbReference type="GO" id="GO:0034399">
    <property type="term" value="C:nuclear periphery"/>
    <property type="evidence" value="ECO:0007669"/>
    <property type="project" value="TreeGrafter"/>
</dbReference>
<feature type="compositionally biased region" description="Acidic residues" evidence="6">
    <location>
        <begin position="193"/>
        <end position="206"/>
    </location>
</feature>
<sequence>MARKARGPNATSAKVDPAHGKGRKSKKVGLAEEVRGMLPKSRDNEKTSENTNGRKVSASGIISLSTSKEENESEEDEDDDDFADLGEQLSEEDDDELVEEDEDEEELSGDELDVDEESAEFSDSSEGSEAAEIDVDQLEGIQDVEALESTDLDTIQMPDEETLDRMEASLGDEDVQDEDDEDSEIESSAFELAQDEEDGEEDEELALSEVGSDKDDADIVAVTRETVNNVTALNAAYNRIALALPDKFSLHQTLTTAEPLVVEDVNDDLKRELEFYKQGLTHATEARNLITKEGAAWERPSDYFAEMVKTDDHMERIRKELVQEATAKKASAEARKQRDLKKFGKQVQINKTLERAKEKKATTDKIKALKRKRGDNELEGKEDFDVALDEAVAGPDSKRSRSDRGGRGGRGDSRGGRGGRGGSGRESKDQKYGFGGKKRFAKSNTAESTFDMAGFNNAKPGRGGRGGGRGGSSSRGGGRGGSSSRGGRGRGAPRPGKSKRG</sequence>
<evidence type="ECO:0000256" key="3">
    <source>
        <dbReference type="ARBA" id="ARBA00022517"/>
    </source>
</evidence>
<keyword evidence="8" id="KW-1185">Reference proteome</keyword>
<feature type="compositionally biased region" description="Basic and acidic residues" evidence="6">
    <location>
        <begin position="396"/>
        <end position="415"/>
    </location>
</feature>
<comment type="subcellular location">
    <subcellularLocation>
        <location evidence="1">Nucleus</location>
        <location evidence="1">Nucleolus</location>
    </subcellularLocation>
</comment>
<dbReference type="InterPro" id="IPR008610">
    <property type="entry name" value="Ebp2"/>
</dbReference>
<dbReference type="eggNOG" id="KOG3080">
    <property type="taxonomic scope" value="Eukaryota"/>
</dbReference>
<dbReference type="PANTHER" id="PTHR13028:SF0">
    <property type="entry name" value="RRNA-PROCESSING PROTEIN EBP2-RELATED"/>
    <property type="match status" value="1"/>
</dbReference>
<gene>
    <name evidence="7" type="ORF">TAPDE_001691</name>
</gene>
<dbReference type="STRING" id="1097556.R4XBS3"/>